<evidence type="ECO:0000256" key="2">
    <source>
        <dbReference type="ARBA" id="ARBA00007171"/>
    </source>
</evidence>
<dbReference type="InterPro" id="IPR036138">
    <property type="entry name" value="PBP_dimer_sf"/>
</dbReference>
<dbReference type="SMART" id="SM00740">
    <property type="entry name" value="PASTA"/>
    <property type="match status" value="2"/>
</dbReference>
<keyword evidence="7" id="KW-1185">Reference proteome</keyword>
<keyword evidence="6" id="KW-0328">Glycosyltransferase</keyword>
<dbReference type="CDD" id="cd06575">
    <property type="entry name" value="PASTA_Pbp2x-like_2"/>
    <property type="match status" value="1"/>
</dbReference>
<evidence type="ECO:0000256" key="1">
    <source>
        <dbReference type="ARBA" id="ARBA00004370"/>
    </source>
</evidence>
<evidence type="ECO:0000259" key="5">
    <source>
        <dbReference type="PROSITE" id="PS51178"/>
    </source>
</evidence>
<dbReference type="EC" id="2.4.1.129" evidence="6"/>
<comment type="similarity">
    <text evidence="2">Belongs to the transpeptidase family.</text>
</comment>
<dbReference type="InterPro" id="IPR012338">
    <property type="entry name" value="Beta-lactam/transpept-like"/>
</dbReference>
<comment type="subcellular location">
    <subcellularLocation>
        <location evidence="1">Membrane</location>
    </subcellularLocation>
</comment>
<dbReference type="Pfam" id="PF00905">
    <property type="entry name" value="Transpeptidase"/>
    <property type="match status" value="1"/>
</dbReference>
<dbReference type="GO" id="GO:0005886">
    <property type="term" value="C:plasma membrane"/>
    <property type="evidence" value="ECO:0007669"/>
    <property type="project" value="TreeGrafter"/>
</dbReference>
<gene>
    <name evidence="6" type="ORF">Bccel_0196</name>
</gene>
<dbReference type="Proteomes" id="UP000036923">
    <property type="component" value="Unassembled WGS sequence"/>
</dbReference>
<keyword evidence="6" id="KW-0808">Transferase</keyword>
<keyword evidence="4" id="KW-1133">Transmembrane helix</keyword>
<feature type="domain" description="PASTA" evidence="5">
    <location>
        <begin position="662"/>
        <end position="721"/>
    </location>
</feature>
<dbReference type="Pfam" id="PF03717">
    <property type="entry name" value="PBP_dimer"/>
    <property type="match status" value="1"/>
</dbReference>
<dbReference type="Gene3D" id="3.40.710.10">
    <property type="entry name" value="DD-peptidase/beta-lactamase superfamily"/>
    <property type="match status" value="1"/>
</dbReference>
<evidence type="ECO:0000313" key="7">
    <source>
        <dbReference type="Proteomes" id="UP000036923"/>
    </source>
</evidence>
<protein>
    <submittedName>
        <fullName evidence="6">Putative PASTA sensor protein</fullName>
        <ecNumber evidence="6">2.4.1.129</ecNumber>
    </submittedName>
</protein>
<dbReference type="SUPFAM" id="SSF56601">
    <property type="entry name" value="beta-lactamase/transpeptidase-like"/>
    <property type="match status" value="1"/>
</dbReference>
<dbReference type="RefSeq" id="WP_036939624.1">
    <property type="nucleotide sequence ID" value="NZ_JQKC01000009.1"/>
</dbReference>
<evidence type="ECO:0000256" key="3">
    <source>
        <dbReference type="ARBA" id="ARBA00023136"/>
    </source>
</evidence>
<dbReference type="PANTHER" id="PTHR30627:SF1">
    <property type="entry name" value="PEPTIDOGLYCAN D,D-TRANSPEPTIDASE FTSI"/>
    <property type="match status" value="1"/>
</dbReference>
<name>A0A0L6JGU6_9FIRM</name>
<dbReference type="InterPro" id="IPR005311">
    <property type="entry name" value="PBP_dimer"/>
</dbReference>
<dbReference type="AlphaFoldDB" id="A0A0L6JGU6"/>
<feature type="transmembrane region" description="Helical" evidence="4">
    <location>
        <begin position="12"/>
        <end position="32"/>
    </location>
</feature>
<dbReference type="Pfam" id="PF03793">
    <property type="entry name" value="PASTA"/>
    <property type="match status" value="2"/>
</dbReference>
<dbReference type="Gene3D" id="3.30.10.20">
    <property type="match status" value="2"/>
</dbReference>
<dbReference type="InterPro" id="IPR001460">
    <property type="entry name" value="PCN-bd_Tpept"/>
</dbReference>
<dbReference type="PANTHER" id="PTHR30627">
    <property type="entry name" value="PEPTIDOGLYCAN D,D-TRANSPEPTIDASE"/>
    <property type="match status" value="1"/>
</dbReference>
<dbReference type="PATRIC" id="fig|398512.5.peg.207"/>
<dbReference type="eggNOG" id="COG0768">
    <property type="taxonomic scope" value="Bacteria"/>
</dbReference>
<keyword evidence="4" id="KW-0812">Transmembrane</keyword>
<dbReference type="SUPFAM" id="SSF54184">
    <property type="entry name" value="Penicillin-binding protein 2x (pbp-2x), c-terminal domain"/>
    <property type="match status" value="2"/>
</dbReference>
<dbReference type="EMBL" id="LGTC01000001">
    <property type="protein sequence ID" value="KNY24939.1"/>
    <property type="molecule type" value="Genomic_DNA"/>
</dbReference>
<keyword evidence="3 4" id="KW-0472">Membrane</keyword>
<comment type="caution">
    <text evidence="6">The sequence shown here is derived from an EMBL/GenBank/DDBJ whole genome shotgun (WGS) entry which is preliminary data.</text>
</comment>
<dbReference type="STRING" id="398512.Bccel_0196"/>
<dbReference type="Gene3D" id="3.90.1310.10">
    <property type="entry name" value="Penicillin-binding protein 2a (Domain 2)"/>
    <property type="match status" value="1"/>
</dbReference>
<feature type="domain" description="PASTA" evidence="5">
    <location>
        <begin position="596"/>
        <end position="657"/>
    </location>
</feature>
<dbReference type="InterPro" id="IPR050515">
    <property type="entry name" value="Beta-lactam/transpept"/>
</dbReference>
<evidence type="ECO:0000313" key="6">
    <source>
        <dbReference type="EMBL" id="KNY24939.1"/>
    </source>
</evidence>
<dbReference type="OrthoDB" id="9804124at2"/>
<dbReference type="PROSITE" id="PS51178">
    <property type="entry name" value="PASTA"/>
    <property type="match status" value="2"/>
</dbReference>
<proteinExistence type="inferred from homology"/>
<evidence type="ECO:0000256" key="4">
    <source>
        <dbReference type="SAM" id="Phobius"/>
    </source>
</evidence>
<sequence>MTGIGLIIKKRLLIVLMFFLTVIVLLLIRLVFIQVIDGEWYQQQAYEQQNSGIEIGAGRGTIFDRNGKELAVSASVETVSINPQEVRKSKKDKYMIAKGLADIVSMKEEDIIKKLDRKSRYERIIRKVDKDVGDRIRKWIKDEQLSGIYVVEDTKRFYPNRNLAAHVIGFTGTDNQGLDGIEATMDKYLKGKSGKILSEVDAGGREIPFSEQKHVAPKKGNNVVLTIDETIQYLAEKALEKAIKDYKILRGATAIVMDPRNGDILALTSKPDFDLNAPFAAPIGIDKSTWKGTTKKDIETLQKTVWRNKAVVDTYEPGSTFKAVTSAAGLQEGVVRPDSPVTDATVRVGGWNINCWRPNAHGNETFTEGVYNSCNPVFVRVSQALGIEKFYSYVRKFGFFDKTNIDLPGEAKSVIHKKPTEVDMAAASFGQRFQISPIQLITAYGAIANGGTLYKPRLVKELTDDDGNVVKTFQPESVRTVITKETAQTLRTILEGVVADGTGGNAYIKGYRLAGKTGTSETLQTKKYGRYIASFMSFAPADDPVICALVVLDHPDVYPHTGGMVAAPVAGKLVEDILNYLEVPRRYTEKDKDALQVDTTVPEVTGLTFENAKKLLNEKGLTYEIVNKGNTNATVVMEQMPKPDAIVPEKTVVLLYKYKPENEPTVIMPDISNQTIDEAAKTLQAAGLNIKAVGLGNAVKQSHPPGTKVIKGQLVEVVFRKLDTE</sequence>
<dbReference type="GO" id="GO:0008658">
    <property type="term" value="F:penicillin binding"/>
    <property type="evidence" value="ECO:0007669"/>
    <property type="project" value="InterPro"/>
</dbReference>
<accession>A0A0L6JGU6</accession>
<dbReference type="GO" id="GO:0071555">
    <property type="term" value="P:cell wall organization"/>
    <property type="evidence" value="ECO:0007669"/>
    <property type="project" value="TreeGrafter"/>
</dbReference>
<dbReference type="GO" id="GO:0016757">
    <property type="term" value="F:glycosyltransferase activity"/>
    <property type="evidence" value="ECO:0007669"/>
    <property type="project" value="UniProtKB-KW"/>
</dbReference>
<dbReference type="InterPro" id="IPR005543">
    <property type="entry name" value="PASTA_dom"/>
</dbReference>
<organism evidence="6 7">
    <name type="scientific">Pseudobacteroides cellulosolvens ATCC 35603 = DSM 2933</name>
    <dbReference type="NCBI Taxonomy" id="398512"/>
    <lineage>
        <taxon>Bacteria</taxon>
        <taxon>Bacillati</taxon>
        <taxon>Bacillota</taxon>
        <taxon>Clostridia</taxon>
        <taxon>Eubacteriales</taxon>
        <taxon>Oscillospiraceae</taxon>
        <taxon>Pseudobacteroides</taxon>
    </lineage>
</organism>
<reference evidence="7" key="1">
    <citation type="submission" date="2015-07" db="EMBL/GenBank/DDBJ databases">
        <title>Near-Complete Genome Sequence of the Cellulolytic Bacterium Bacteroides (Pseudobacteroides) cellulosolvens ATCC 35603.</title>
        <authorList>
            <person name="Dassa B."/>
            <person name="Utturkar S.M."/>
            <person name="Klingeman D.M."/>
            <person name="Hurt R.A."/>
            <person name="Keller M."/>
            <person name="Xu J."/>
            <person name="Reddy Y.H.K."/>
            <person name="Borovok I."/>
            <person name="Grinberg I.R."/>
            <person name="Lamed R."/>
            <person name="Zhivin O."/>
            <person name="Bayer E.A."/>
            <person name="Brown S.D."/>
        </authorList>
    </citation>
    <scope>NUCLEOTIDE SEQUENCE [LARGE SCALE GENOMIC DNA]</scope>
    <source>
        <strain evidence="7">DSM 2933</strain>
    </source>
</reference>
<dbReference type="SUPFAM" id="SSF56519">
    <property type="entry name" value="Penicillin binding protein dimerisation domain"/>
    <property type="match status" value="1"/>
</dbReference>